<keyword evidence="2" id="KW-1185">Reference proteome</keyword>
<dbReference type="EMBL" id="SUKA01000016">
    <property type="protein sequence ID" value="TJY59686.1"/>
    <property type="molecule type" value="Genomic_DNA"/>
</dbReference>
<name>A0A4U0GMC8_9SPHI</name>
<accession>A0A4U0GMC8</accession>
<dbReference type="AlphaFoldDB" id="A0A4U0GMC8"/>
<protein>
    <recommendedName>
        <fullName evidence="3">YD repeat-containing protein</fullName>
    </recommendedName>
</protein>
<sequence>MRKKVVVPLCRRHLRNRSCRIVLSAFLLLLSGKELMSQDIPNGMLEFAPSPTAAEMEKYISTPVGLFTGSIEQNIPLYELKTKNLSVPISVRYSSNGLIVNKASSNIGHDWNLSYGATLVRQVRGYPDDANRFSREAFPIDLKDFRRNTVVSSSDRTRIFDFFATWHQEVDTEPDMFSFSVGKYSGQFYVDNNHQVVLVPYQKIKIEQPLKYNTFSITTPDGVKYEFTSGEFSGEGLTSSITSYSLSRIIHPQGDEIKFYYKFSAAYQIKTAITDNRSYVIATSSNAQTPCPYDLGVKQFAELKKTRIMTLVIDSIVAKGYGKVVFDSDNNRLDLPERKINGLSVYDYRGELLRSVDFFQHSQYSSGFSNSVALDQMNNNTSKDDVRYRLFLDSMFIKDNVANNVQRYSFTYNDITELPIRLSYAQDHWGYFNGAFNSSLLPDRVPPVIKSTYFPAEHTNADRNPNASYSKKGVLKRIEYPTGGYTVFEYESHTNEIGAAIGGIRVSKQIDYLSLGSSAVTKTYKYFEGRTNVYSTLTGEYFVAFNFSSECINIGEDPFNDDGVPMPYTTQYTVYWLRSNWINPTSISSVYNCGYQRVQIHNNEPNNGWEEHGFTVEFDTDESETIYGTYTMLPNGKTNGGWKSGQKKFVKYFSKESKLVESIEYGYTDHPAYEKTKYYPVIQLISLPQPGIVWGYDKLNNYFNMGKYAIISKWNYLSSEKRTVYDKDGFNPVISQVNYYYDNVVHAQLSRQTEQMSRGVLSETQYLYPQDYSIGSANFSDLTNKYILNKPIDVRTLRNGTGVSAQQFRYNNLGQLEDMLAADIAQGEALPPINPSIPYTLPISMILRYDITANTISYSKEREGPVVSYLWSHNNISLLAKVVNASYNDIAYAGFEGTEKGNWIYSGPAYNLMPYTGNGSYILRSNTPLSKSGLNSSKTYIVTMCVKGQAIPTFTGGVQVSISSVPSADDWYECRYVFRNATSITIGSSLTSGTLIDDVRLYPVDAQMTTYTYDPLIGMTSMTDPRGITEYYKYDGFQRLKDVLDFESNVLKNYQYHYKPGTN</sequence>
<gene>
    <name evidence="1" type="ORF">FAZ19_23660</name>
</gene>
<evidence type="ECO:0008006" key="3">
    <source>
        <dbReference type="Google" id="ProtNLM"/>
    </source>
</evidence>
<organism evidence="1 2">
    <name type="scientific">Sphingobacterium alkalisoli</name>
    <dbReference type="NCBI Taxonomy" id="1874115"/>
    <lineage>
        <taxon>Bacteria</taxon>
        <taxon>Pseudomonadati</taxon>
        <taxon>Bacteroidota</taxon>
        <taxon>Sphingobacteriia</taxon>
        <taxon>Sphingobacteriales</taxon>
        <taxon>Sphingobacteriaceae</taxon>
        <taxon>Sphingobacterium</taxon>
    </lineage>
</organism>
<reference evidence="1 2" key="1">
    <citation type="submission" date="2019-04" db="EMBL/GenBank/DDBJ databases">
        <title>Sphingobacterium olei sp. nov., isolated from oil-contaminated soil.</title>
        <authorList>
            <person name="Liu B."/>
        </authorList>
    </citation>
    <scope>NUCLEOTIDE SEQUENCE [LARGE SCALE GENOMIC DNA]</scope>
    <source>
        <strain evidence="1 2">Y3L14</strain>
    </source>
</reference>
<proteinExistence type="predicted"/>
<dbReference type="Proteomes" id="UP000309872">
    <property type="component" value="Unassembled WGS sequence"/>
</dbReference>
<comment type="caution">
    <text evidence="1">The sequence shown here is derived from an EMBL/GenBank/DDBJ whole genome shotgun (WGS) entry which is preliminary data.</text>
</comment>
<dbReference type="RefSeq" id="WP_136823256.1">
    <property type="nucleotide sequence ID" value="NZ_SUKA01000016.1"/>
</dbReference>
<evidence type="ECO:0000313" key="1">
    <source>
        <dbReference type="EMBL" id="TJY59686.1"/>
    </source>
</evidence>
<dbReference type="OrthoDB" id="680656at2"/>
<evidence type="ECO:0000313" key="2">
    <source>
        <dbReference type="Proteomes" id="UP000309872"/>
    </source>
</evidence>